<gene>
    <name evidence="1" type="ORF">DCF15_07160</name>
</gene>
<reference evidence="2" key="1">
    <citation type="submission" date="2018-04" db="EMBL/GenBank/DDBJ databases">
        <authorList>
            <person name="Cornet L."/>
        </authorList>
    </citation>
    <scope>NUCLEOTIDE SEQUENCE [LARGE SCALE GENOMIC DNA]</scope>
</reference>
<protein>
    <submittedName>
        <fullName evidence="1">Uncharacterized protein</fullName>
    </submittedName>
</protein>
<dbReference type="Proteomes" id="UP000249794">
    <property type="component" value="Unassembled WGS sequence"/>
</dbReference>
<reference evidence="1 2" key="2">
    <citation type="submission" date="2018-06" db="EMBL/GenBank/DDBJ databases">
        <title>Metagenomic assembly of (sub)arctic Cyanobacteria and their associated microbiome from non-axenic cultures.</title>
        <authorList>
            <person name="Baurain D."/>
        </authorList>
    </citation>
    <scope>NUCLEOTIDE SEQUENCE [LARGE SCALE GENOMIC DNA]</scope>
    <source>
        <strain evidence="1">ULC027bin1</strain>
    </source>
</reference>
<evidence type="ECO:0000313" key="1">
    <source>
        <dbReference type="EMBL" id="PZO57433.1"/>
    </source>
</evidence>
<organism evidence="1 2">
    <name type="scientific">Phormidesmis priestleyi</name>
    <dbReference type="NCBI Taxonomy" id="268141"/>
    <lineage>
        <taxon>Bacteria</taxon>
        <taxon>Bacillati</taxon>
        <taxon>Cyanobacteriota</taxon>
        <taxon>Cyanophyceae</taxon>
        <taxon>Leptolyngbyales</taxon>
        <taxon>Leptolyngbyaceae</taxon>
        <taxon>Phormidesmis</taxon>
    </lineage>
</organism>
<comment type="caution">
    <text evidence="1">The sequence shown here is derived from an EMBL/GenBank/DDBJ whole genome shotgun (WGS) entry which is preliminary data.</text>
</comment>
<accession>A0A2W4XJB6</accession>
<proteinExistence type="predicted"/>
<dbReference type="EMBL" id="QBMP01000052">
    <property type="protein sequence ID" value="PZO57433.1"/>
    <property type="molecule type" value="Genomic_DNA"/>
</dbReference>
<name>A0A2W4XJB6_9CYAN</name>
<evidence type="ECO:0000313" key="2">
    <source>
        <dbReference type="Proteomes" id="UP000249794"/>
    </source>
</evidence>
<sequence>MLLQNNTSTNQLNNILETTAMKNNFPLKTVRTLGLMAVLSVTVGSGIQQTVQAQTESVTLEERVMQWRADDIAQWETCDRVYQEEAEIYEGNYFFDVYRGLNLTDEQNNAYLTFNAQSDAETLEVLDNSLSVVDPTAALAFGYSVDPEQIPEGINSAIQAALNKNPTSNQLEALNQEFGQYGEFSGAYINYLTPEQKAQLAQITENFQAQMQSVMTPEQIPQYRENLAAGLRIGEACDSKHPLYALYPAFGRIVDTIPELLR</sequence>
<dbReference type="AlphaFoldDB" id="A0A2W4XJB6"/>